<name>D6RL00_COPC7</name>
<dbReference type="KEGG" id="cci:CC1G_13993"/>
<dbReference type="Pfam" id="PF00753">
    <property type="entry name" value="Lactamase_B"/>
    <property type="match status" value="1"/>
</dbReference>
<dbReference type="Gene3D" id="1.10.10.10">
    <property type="entry name" value="Winged helix-like DNA-binding domain superfamily/Winged helix DNA-binding domain"/>
    <property type="match status" value="1"/>
</dbReference>
<protein>
    <submittedName>
        <fullName evidence="6">Lactamase</fullName>
    </submittedName>
</protein>
<keyword evidence="2" id="KW-0479">Metal-binding</keyword>
<keyword evidence="4" id="KW-0862">Zinc</keyword>
<dbReference type="GO" id="GO:0044550">
    <property type="term" value="P:secondary metabolite biosynthetic process"/>
    <property type="evidence" value="ECO:0007669"/>
    <property type="project" value="TreeGrafter"/>
</dbReference>
<evidence type="ECO:0000256" key="4">
    <source>
        <dbReference type="ARBA" id="ARBA00022833"/>
    </source>
</evidence>
<evidence type="ECO:0000259" key="5">
    <source>
        <dbReference type="SMART" id="SM00849"/>
    </source>
</evidence>
<dbReference type="Pfam" id="PF17778">
    <property type="entry name" value="WHD_BLACT"/>
    <property type="match status" value="1"/>
</dbReference>
<evidence type="ECO:0000256" key="2">
    <source>
        <dbReference type="ARBA" id="ARBA00022723"/>
    </source>
</evidence>
<dbReference type="InParanoid" id="D6RL00"/>
<dbReference type="Proteomes" id="UP000001861">
    <property type="component" value="Unassembled WGS sequence"/>
</dbReference>
<dbReference type="GO" id="GO:0046872">
    <property type="term" value="F:metal ion binding"/>
    <property type="evidence" value="ECO:0007669"/>
    <property type="project" value="UniProtKB-KW"/>
</dbReference>
<dbReference type="Gene3D" id="3.60.15.10">
    <property type="entry name" value="Ribonuclease Z/Hydroxyacylglutathione hydrolase-like"/>
    <property type="match status" value="1"/>
</dbReference>
<comment type="similarity">
    <text evidence="1">Belongs to the metallo-beta-lactamase superfamily. Glyoxalase II family.</text>
</comment>
<dbReference type="InterPro" id="IPR041516">
    <property type="entry name" value="LACTB2_WH"/>
</dbReference>
<comment type="caution">
    <text evidence="6">The sequence shown here is derived from an EMBL/GenBank/DDBJ whole genome shotgun (WGS) entry which is preliminary data.</text>
</comment>
<organism evidence="6 7">
    <name type="scientific">Coprinopsis cinerea (strain Okayama-7 / 130 / ATCC MYA-4618 / FGSC 9003)</name>
    <name type="common">Inky cap fungus</name>
    <name type="synonym">Hormographiella aspergillata</name>
    <dbReference type="NCBI Taxonomy" id="240176"/>
    <lineage>
        <taxon>Eukaryota</taxon>
        <taxon>Fungi</taxon>
        <taxon>Dikarya</taxon>
        <taxon>Basidiomycota</taxon>
        <taxon>Agaricomycotina</taxon>
        <taxon>Agaricomycetes</taxon>
        <taxon>Agaricomycetidae</taxon>
        <taxon>Agaricales</taxon>
        <taxon>Agaricineae</taxon>
        <taxon>Psathyrellaceae</taxon>
        <taxon>Coprinopsis</taxon>
    </lineage>
</organism>
<dbReference type="CDD" id="cd07722">
    <property type="entry name" value="LACTB2-like_MBL-fold"/>
    <property type="match status" value="1"/>
</dbReference>
<dbReference type="SMART" id="SM00849">
    <property type="entry name" value="Lactamase_B"/>
    <property type="match status" value="1"/>
</dbReference>
<dbReference type="AlphaFoldDB" id="D6RL00"/>
<dbReference type="SUPFAM" id="SSF56281">
    <property type="entry name" value="Metallo-hydrolase/oxidoreductase"/>
    <property type="match status" value="1"/>
</dbReference>
<evidence type="ECO:0000256" key="1">
    <source>
        <dbReference type="ARBA" id="ARBA00006759"/>
    </source>
</evidence>
<dbReference type="InterPro" id="IPR036866">
    <property type="entry name" value="RibonucZ/Hydroxyglut_hydro"/>
</dbReference>
<sequence length="356" mass="39482">MATLEPIPNVTKLSDRVIRVLGQNPGKFTLQGTNTYLIGTSNPYILIDTAEGRDEYIPVLEAALNNEAKPTDPSLPDVSDIIISHWHHDHIGGIPAVLELLQKRWASRNPSTPFPAPRLHKYPLSSSDIPTEQKKWDYLPKILNGLSKELYTPSPSGSILHDLHDGQIIKGNSASLRVLHTPGHTLDSISIYIPEDRALYTADTVLGQGTSVFDDLGLYLNSLNRMLSFTIDPPDSQPAADGDTINVAQVVLYPSHGPMVANGKETISMYIKHRLDREAQVVQLLAGPPQGEEAWSTWGIVKTLYKSYPENLWEPAMRGIDLHLRKLQEEKRIRKLDGEGKTSTWSLVSRTPSPSL</sequence>
<dbReference type="STRING" id="240176.D6RL00"/>
<evidence type="ECO:0000313" key="7">
    <source>
        <dbReference type="Proteomes" id="UP000001861"/>
    </source>
</evidence>
<dbReference type="eggNOG" id="KOG0813">
    <property type="taxonomic scope" value="Eukaryota"/>
</dbReference>
<dbReference type="PANTHER" id="PTHR23131:SF0">
    <property type="entry name" value="ENDORIBONUCLEASE LACTB2"/>
    <property type="match status" value="1"/>
</dbReference>
<reference evidence="6 7" key="1">
    <citation type="journal article" date="2010" name="Proc. Natl. Acad. Sci. U.S.A.">
        <title>Insights into evolution of multicellular fungi from the assembled chromosomes of the mushroom Coprinopsis cinerea (Coprinus cinereus).</title>
        <authorList>
            <person name="Stajich J.E."/>
            <person name="Wilke S.K."/>
            <person name="Ahren D."/>
            <person name="Au C.H."/>
            <person name="Birren B.W."/>
            <person name="Borodovsky M."/>
            <person name="Burns C."/>
            <person name="Canback B."/>
            <person name="Casselton L.A."/>
            <person name="Cheng C.K."/>
            <person name="Deng J."/>
            <person name="Dietrich F.S."/>
            <person name="Fargo D.C."/>
            <person name="Farman M.L."/>
            <person name="Gathman A.C."/>
            <person name="Goldberg J."/>
            <person name="Guigo R."/>
            <person name="Hoegger P.J."/>
            <person name="Hooker J.B."/>
            <person name="Huggins A."/>
            <person name="James T.Y."/>
            <person name="Kamada T."/>
            <person name="Kilaru S."/>
            <person name="Kodira C."/>
            <person name="Kues U."/>
            <person name="Kupfer D."/>
            <person name="Kwan H.S."/>
            <person name="Lomsadze A."/>
            <person name="Li W."/>
            <person name="Lilly W.W."/>
            <person name="Ma L.J."/>
            <person name="Mackey A.J."/>
            <person name="Manning G."/>
            <person name="Martin F."/>
            <person name="Muraguchi H."/>
            <person name="Natvig D.O."/>
            <person name="Palmerini H."/>
            <person name="Ramesh M.A."/>
            <person name="Rehmeyer C.J."/>
            <person name="Roe B.A."/>
            <person name="Shenoy N."/>
            <person name="Stanke M."/>
            <person name="Ter-Hovhannisyan V."/>
            <person name="Tunlid A."/>
            <person name="Velagapudi R."/>
            <person name="Vision T.J."/>
            <person name="Zeng Q."/>
            <person name="Zolan M.E."/>
            <person name="Pukkila P.J."/>
        </authorList>
    </citation>
    <scope>NUCLEOTIDE SEQUENCE [LARGE SCALE GENOMIC DNA]</scope>
    <source>
        <strain evidence="7">Okayama-7 / 130 / ATCC MYA-4618 / FGSC 9003</strain>
    </source>
</reference>
<dbReference type="InterPro" id="IPR036388">
    <property type="entry name" value="WH-like_DNA-bd_sf"/>
</dbReference>
<dbReference type="VEuPathDB" id="FungiDB:CC1G_13993"/>
<proteinExistence type="inferred from homology"/>
<gene>
    <name evidence="6" type="ORF">CC1G_13993</name>
</gene>
<accession>D6RL00</accession>
<dbReference type="GO" id="GO:0016787">
    <property type="term" value="F:hydrolase activity"/>
    <property type="evidence" value="ECO:0007669"/>
    <property type="project" value="UniProtKB-KW"/>
</dbReference>
<dbReference type="RefSeq" id="XP_002911954.1">
    <property type="nucleotide sequence ID" value="XM_002911908.1"/>
</dbReference>
<dbReference type="GeneID" id="9379947"/>
<keyword evidence="3" id="KW-0378">Hydrolase</keyword>
<keyword evidence="7" id="KW-1185">Reference proteome</keyword>
<dbReference type="EMBL" id="AACS02000002">
    <property type="protein sequence ID" value="EFI28460.1"/>
    <property type="molecule type" value="Genomic_DNA"/>
</dbReference>
<dbReference type="OrthoDB" id="17458at2759"/>
<dbReference type="InterPro" id="IPR047921">
    <property type="entry name" value="LACTB2-like_MBL-fold"/>
</dbReference>
<evidence type="ECO:0000313" key="6">
    <source>
        <dbReference type="EMBL" id="EFI28460.1"/>
    </source>
</evidence>
<feature type="domain" description="Metallo-beta-lactamase" evidence="5">
    <location>
        <begin position="32"/>
        <end position="243"/>
    </location>
</feature>
<dbReference type="HOGENOM" id="CLU_048478_1_3_1"/>
<evidence type="ECO:0000256" key="3">
    <source>
        <dbReference type="ARBA" id="ARBA00022801"/>
    </source>
</evidence>
<dbReference type="PANTHER" id="PTHR23131">
    <property type="entry name" value="ENDORIBONUCLEASE LACTB2"/>
    <property type="match status" value="1"/>
</dbReference>
<dbReference type="OMA" id="GDHVMAW"/>
<dbReference type="InterPro" id="IPR050662">
    <property type="entry name" value="Sec-metab_biosynth-thioest"/>
</dbReference>
<dbReference type="InterPro" id="IPR001279">
    <property type="entry name" value="Metallo-B-lactamas"/>
</dbReference>